<comment type="caution">
    <text evidence="2">The sequence shown here is derived from an EMBL/GenBank/DDBJ whole genome shotgun (WGS) entry which is preliminary data.</text>
</comment>
<accession>A0ABU1PAX4</accession>
<evidence type="ECO:0000259" key="1">
    <source>
        <dbReference type="Pfam" id="PF12728"/>
    </source>
</evidence>
<proteinExistence type="predicted"/>
<dbReference type="NCBIfam" id="TIGR01764">
    <property type="entry name" value="excise"/>
    <property type="match status" value="1"/>
</dbReference>
<protein>
    <submittedName>
        <fullName evidence="2">Excisionase family DNA binding protein</fullName>
    </submittedName>
</protein>
<dbReference type="Proteomes" id="UP001260715">
    <property type="component" value="Unassembled WGS sequence"/>
</dbReference>
<organism evidence="2 3">
    <name type="scientific">Herbaspirillum frisingense</name>
    <dbReference type="NCBI Taxonomy" id="92645"/>
    <lineage>
        <taxon>Bacteria</taxon>
        <taxon>Pseudomonadati</taxon>
        <taxon>Pseudomonadota</taxon>
        <taxon>Betaproteobacteria</taxon>
        <taxon>Burkholderiales</taxon>
        <taxon>Oxalobacteraceae</taxon>
        <taxon>Herbaspirillum</taxon>
    </lineage>
</organism>
<dbReference type="RefSeq" id="WP_158243278.1">
    <property type="nucleotide sequence ID" value="NZ_JAVDSJ010000001.1"/>
</dbReference>
<dbReference type="Pfam" id="PF12728">
    <property type="entry name" value="HTH_17"/>
    <property type="match status" value="1"/>
</dbReference>
<dbReference type="EMBL" id="JAVDSJ010000001">
    <property type="protein sequence ID" value="MDR6582850.1"/>
    <property type="molecule type" value="Genomic_DNA"/>
</dbReference>
<keyword evidence="3" id="KW-1185">Reference proteome</keyword>
<reference evidence="2 3" key="1">
    <citation type="submission" date="2023-07" db="EMBL/GenBank/DDBJ databases">
        <title>Sorghum-associated microbial communities from plants grown in Nebraska, USA.</title>
        <authorList>
            <person name="Schachtman D."/>
        </authorList>
    </citation>
    <scope>NUCLEOTIDE SEQUENCE [LARGE SCALE GENOMIC DNA]</scope>
    <source>
        <strain evidence="2 3">596</strain>
    </source>
</reference>
<dbReference type="InterPro" id="IPR041657">
    <property type="entry name" value="HTH_17"/>
</dbReference>
<sequence length="157" mass="17628">MSTHDLDALESREDLEMAKTAQRCIVKALDHSKALSIALLEDGVERIEGAPTLKLPPRVLRLFADMLGNLAQGKAVAVMPKDMDVTTQQAAQMLNVSRPYLIRLLEEKKIQFHMVGSHRRIHLSDVLEYKEKRSQKSKAALAALIEEGQELDEDDQL</sequence>
<evidence type="ECO:0000313" key="3">
    <source>
        <dbReference type="Proteomes" id="UP001260715"/>
    </source>
</evidence>
<name>A0ABU1PAX4_9BURK</name>
<feature type="domain" description="Helix-turn-helix" evidence="1">
    <location>
        <begin position="86"/>
        <end position="134"/>
    </location>
</feature>
<dbReference type="InterPro" id="IPR010093">
    <property type="entry name" value="SinI_DNA-bd"/>
</dbReference>
<evidence type="ECO:0000313" key="2">
    <source>
        <dbReference type="EMBL" id="MDR6582850.1"/>
    </source>
</evidence>
<gene>
    <name evidence="2" type="ORF">J2W50_001025</name>
</gene>